<evidence type="ECO:0000313" key="1">
    <source>
        <dbReference type="EMBL" id="KAF3445939.1"/>
    </source>
</evidence>
<protein>
    <submittedName>
        <fullName evidence="1">Uncharacterized protein</fullName>
    </submittedName>
</protein>
<sequence length="129" mass="14941">MMIIRLTKAIGEGHVEADPNGQDSRYHSWKSISHTLIDYLSKMVENGEQIQKICEEFHNNVQNDFQLWHEELNLTLMELKKGLVKNEAKSLVAKVEETNLVGKLLFEMEVFKFDVANLTTKTIEIYSNE</sequence>
<name>A0A8K0MGY4_9ROSA</name>
<proteinExistence type="predicted"/>
<dbReference type="AlphaFoldDB" id="A0A8K0MGY4"/>
<gene>
    <name evidence="1" type="ORF">FNV43_RR11116</name>
</gene>
<organism evidence="1 2">
    <name type="scientific">Rhamnella rubrinervis</name>
    <dbReference type="NCBI Taxonomy" id="2594499"/>
    <lineage>
        <taxon>Eukaryota</taxon>
        <taxon>Viridiplantae</taxon>
        <taxon>Streptophyta</taxon>
        <taxon>Embryophyta</taxon>
        <taxon>Tracheophyta</taxon>
        <taxon>Spermatophyta</taxon>
        <taxon>Magnoliopsida</taxon>
        <taxon>eudicotyledons</taxon>
        <taxon>Gunneridae</taxon>
        <taxon>Pentapetalae</taxon>
        <taxon>rosids</taxon>
        <taxon>fabids</taxon>
        <taxon>Rosales</taxon>
        <taxon>Rhamnaceae</taxon>
        <taxon>rhamnoid group</taxon>
        <taxon>Rhamneae</taxon>
        <taxon>Rhamnella</taxon>
    </lineage>
</organism>
<evidence type="ECO:0000313" key="2">
    <source>
        <dbReference type="Proteomes" id="UP000796880"/>
    </source>
</evidence>
<accession>A0A8K0MGY4</accession>
<dbReference type="Proteomes" id="UP000796880">
    <property type="component" value="Unassembled WGS sequence"/>
</dbReference>
<comment type="caution">
    <text evidence="1">The sequence shown here is derived from an EMBL/GenBank/DDBJ whole genome shotgun (WGS) entry which is preliminary data.</text>
</comment>
<keyword evidence="2" id="KW-1185">Reference proteome</keyword>
<dbReference type="EMBL" id="VOIH02000005">
    <property type="protein sequence ID" value="KAF3445939.1"/>
    <property type="molecule type" value="Genomic_DNA"/>
</dbReference>
<reference evidence="1" key="1">
    <citation type="submission" date="2020-03" db="EMBL/GenBank/DDBJ databases">
        <title>A high-quality chromosome-level genome assembly of a woody plant with both climbing and erect habits, Rhamnella rubrinervis.</title>
        <authorList>
            <person name="Lu Z."/>
            <person name="Yang Y."/>
            <person name="Zhu X."/>
            <person name="Sun Y."/>
        </authorList>
    </citation>
    <scope>NUCLEOTIDE SEQUENCE</scope>
    <source>
        <strain evidence="1">BYM</strain>
        <tissue evidence="1">Leaf</tissue>
    </source>
</reference>